<organism evidence="6 7">
    <name type="scientific">Lepraria finkii</name>
    <dbReference type="NCBI Taxonomy" id="1340010"/>
    <lineage>
        <taxon>Eukaryota</taxon>
        <taxon>Fungi</taxon>
        <taxon>Dikarya</taxon>
        <taxon>Ascomycota</taxon>
        <taxon>Pezizomycotina</taxon>
        <taxon>Lecanoromycetes</taxon>
        <taxon>OSLEUM clade</taxon>
        <taxon>Lecanoromycetidae</taxon>
        <taxon>Lecanorales</taxon>
        <taxon>Lecanorineae</taxon>
        <taxon>Stereocaulaceae</taxon>
        <taxon>Lepraria</taxon>
    </lineage>
</organism>
<evidence type="ECO:0000256" key="4">
    <source>
        <dbReference type="ARBA" id="ARBA00022827"/>
    </source>
</evidence>
<dbReference type="Proteomes" id="UP001590951">
    <property type="component" value="Unassembled WGS sequence"/>
</dbReference>
<name>A0ABR4B3B9_9LECA</name>
<comment type="cofactor">
    <cofactor evidence="1">
        <name>FAD</name>
        <dbReference type="ChEBI" id="CHEBI:57692"/>
    </cofactor>
</comment>
<gene>
    <name evidence="6" type="ORF">ABVK25_008258</name>
</gene>
<dbReference type="InterPro" id="IPR002081">
    <property type="entry name" value="Cryptochrome/DNA_photolyase_1"/>
</dbReference>
<dbReference type="InterPro" id="IPR006050">
    <property type="entry name" value="DNA_photolyase_N"/>
</dbReference>
<evidence type="ECO:0000313" key="6">
    <source>
        <dbReference type="EMBL" id="KAL2051391.1"/>
    </source>
</evidence>
<dbReference type="InterPro" id="IPR014729">
    <property type="entry name" value="Rossmann-like_a/b/a_fold"/>
</dbReference>
<dbReference type="PROSITE" id="PS51645">
    <property type="entry name" value="PHR_CRY_ALPHA_BETA"/>
    <property type="match status" value="1"/>
</dbReference>
<feature type="domain" description="Photolyase/cryptochrome alpha/beta" evidence="5">
    <location>
        <begin position="137"/>
        <end position="274"/>
    </location>
</feature>
<accession>A0ABR4B3B9</accession>
<proteinExistence type="inferred from homology"/>
<dbReference type="SUPFAM" id="SSF48173">
    <property type="entry name" value="Cryptochrome/photolyase FAD-binding domain"/>
    <property type="match status" value="1"/>
</dbReference>
<reference evidence="6 7" key="1">
    <citation type="submission" date="2024-09" db="EMBL/GenBank/DDBJ databases">
        <title>Rethinking Asexuality: The Enigmatic Case of Functional Sexual Genes in Lepraria (Stereocaulaceae).</title>
        <authorList>
            <person name="Doellman M."/>
            <person name="Sun Y."/>
            <person name="Barcenas-Pena A."/>
            <person name="Lumbsch H.T."/>
            <person name="Grewe F."/>
        </authorList>
    </citation>
    <scope>NUCLEOTIDE SEQUENCE [LARGE SCALE GENOMIC DNA]</scope>
    <source>
        <strain evidence="6 7">Grewe 0041</strain>
    </source>
</reference>
<dbReference type="PANTHER" id="PTHR11455">
    <property type="entry name" value="CRYPTOCHROME"/>
    <property type="match status" value="1"/>
</dbReference>
<evidence type="ECO:0000259" key="5">
    <source>
        <dbReference type="PROSITE" id="PS51645"/>
    </source>
</evidence>
<evidence type="ECO:0000256" key="2">
    <source>
        <dbReference type="ARBA" id="ARBA00005862"/>
    </source>
</evidence>
<dbReference type="Pfam" id="PF00875">
    <property type="entry name" value="DNA_photolyase"/>
    <property type="match status" value="1"/>
</dbReference>
<protein>
    <recommendedName>
        <fullName evidence="5">Photolyase/cryptochrome alpha/beta domain-containing protein</fullName>
    </recommendedName>
</protein>
<evidence type="ECO:0000256" key="1">
    <source>
        <dbReference type="ARBA" id="ARBA00001974"/>
    </source>
</evidence>
<dbReference type="InterPro" id="IPR036155">
    <property type="entry name" value="Crypto/Photolyase_N_sf"/>
</dbReference>
<dbReference type="Pfam" id="PF03441">
    <property type="entry name" value="FAD_binding_7"/>
    <property type="match status" value="1"/>
</dbReference>
<dbReference type="SUPFAM" id="SSF52425">
    <property type="entry name" value="Cryptochrome/photolyase, N-terminal domain"/>
    <property type="match status" value="1"/>
</dbReference>
<keyword evidence="3" id="KW-0285">Flavoprotein</keyword>
<dbReference type="InterPro" id="IPR005101">
    <property type="entry name" value="Cryptochr/Photolyase_FAD-bd"/>
</dbReference>
<keyword evidence="4" id="KW-0274">FAD</keyword>
<sequence length="629" mass="72417">MSVRFSTLAAARCYSPKRSCFLPIREISSNQPFTCAYQTSTILKMAPSKTTTNGTKRKANGITSEILNKKYKTDTPAFKDSKREGEHGIVDRQFYPPEMTNERCNQYKTNEIERPIETLDKAQKETRSEREKIQVKDAVVHWFKCDLRTTDNKALHLAYEKAKSKGVPLICLHIISPQDYKAHMTSAVRVDFVLRTLEVLKEDLAQLDIPLYVETVEKRKDIPGRTFELCKQWGASHLYTNIEYEVDELRREALMTRKALEEGIAVEAVPDTCVVAPGELSSGTGNQYAVYSPWFRAWLAYLHKHPHQLEVFDRPAKNPANARKAYEDLFDSTIPDAPRNKMLTDEEKRRFRSMWPPGENEARERLSKFLQERVHDYKDKRNFPAANNTAVISVHLTSGTLSARTAVATARDANKSKKLDGGDHGIVNWISEVAWRDFYKHVLAHWPYVCMNKPFKPEYTNIEWEYDNELFTKWTQGQTGYPFIDAAMRQLNHTGYMHNRARMAVASFLAKDLLIDWRMGERYFMEHLIDGDFASNNGGWGFSASTGVDPQPYFRIFNPILQSEKFDENGEYIRKWVPELKDVQGKAIHDPNGRGAKGVKGYPKMCVDHKKSRNRALARYKEGLERDTA</sequence>
<dbReference type="InterPro" id="IPR036134">
    <property type="entry name" value="Crypto/Photolyase_FAD-like_sf"/>
</dbReference>
<dbReference type="EMBL" id="JBHFEH010000035">
    <property type="protein sequence ID" value="KAL2051391.1"/>
    <property type="molecule type" value="Genomic_DNA"/>
</dbReference>
<dbReference type="PRINTS" id="PR00147">
    <property type="entry name" value="DNAPHOTLYASE"/>
</dbReference>
<comment type="similarity">
    <text evidence="2">Belongs to the DNA photolyase class-1 family.</text>
</comment>
<dbReference type="PANTHER" id="PTHR11455:SF18">
    <property type="entry name" value="SI:CH1073-390K14.1"/>
    <property type="match status" value="1"/>
</dbReference>
<dbReference type="Gene3D" id="1.25.40.80">
    <property type="match status" value="1"/>
</dbReference>
<dbReference type="Gene3D" id="1.10.579.10">
    <property type="entry name" value="DNA Cyclobutane Dipyrimidine Photolyase, subunit A, domain 3"/>
    <property type="match status" value="1"/>
</dbReference>
<comment type="caution">
    <text evidence="6">The sequence shown here is derived from an EMBL/GenBank/DDBJ whole genome shotgun (WGS) entry which is preliminary data.</text>
</comment>
<keyword evidence="7" id="KW-1185">Reference proteome</keyword>
<evidence type="ECO:0000256" key="3">
    <source>
        <dbReference type="ARBA" id="ARBA00022630"/>
    </source>
</evidence>
<dbReference type="Gene3D" id="3.40.50.620">
    <property type="entry name" value="HUPs"/>
    <property type="match status" value="1"/>
</dbReference>
<evidence type="ECO:0000313" key="7">
    <source>
        <dbReference type="Proteomes" id="UP001590951"/>
    </source>
</evidence>